<evidence type="ECO:0000259" key="1">
    <source>
        <dbReference type="PROSITE" id="PS50943"/>
    </source>
</evidence>
<keyword evidence="3" id="KW-1185">Reference proteome</keyword>
<evidence type="ECO:0000313" key="2">
    <source>
        <dbReference type="EMBL" id="MCT1605733.1"/>
    </source>
</evidence>
<dbReference type="NCBIfam" id="NF033542">
    <property type="entry name" value="transpos_IS110"/>
    <property type="match status" value="1"/>
</dbReference>
<dbReference type="PROSITE" id="PS50943">
    <property type="entry name" value="HTH_CROC1"/>
    <property type="match status" value="1"/>
</dbReference>
<sequence>MTRNTADVSGVYAGVDTHKHTHHVAVIDSLGRQLGDQEFPATSAGYVALLKFVLDFGPIIRAGIEGTASYGAGLTAYFRTQSVMVREVIRPSRQERRHGKSDPIDAYAAARAVAARDDLPIPKLLGGRIDGVRALLRVRRSAVKAYGTAMRQVKSLLITADPSLREKYEPLKDADLVEKLARLHPKINEPQKMALRRLAKRIKHLEEEITLADAELAYMVDDIAPALVRAKHLGPVTAAQLLVTAGENPERIRSKAAFAALCGVSPIPASSGKTTRHRLNRGGDRQANSALHTICLVRMSCDPRTRVYVEKKRAEGRSTAEIMRCLKRYISNEVFTLITNPPEVPNIEDLRPLRQQRNLTLKAVAEHLGTTEIKVSQIERADRRDDEFAKTYREYLLAA</sequence>
<gene>
    <name evidence="2" type="ORF">M3B43_00045</name>
</gene>
<evidence type="ECO:0000313" key="3">
    <source>
        <dbReference type="Proteomes" id="UP001205046"/>
    </source>
</evidence>
<dbReference type="RefSeq" id="WP_260072034.1">
    <property type="nucleotide sequence ID" value="NZ_JALXMO010000001.1"/>
</dbReference>
<dbReference type="CDD" id="cd00093">
    <property type="entry name" value="HTH_XRE"/>
    <property type="match status" value="1"/>
</dbReference>
<dbReference type="Pfam" id="PF02371">
    <property type="entry name" value="Transposase_20"/>
    <property type="match status" value="1"/>
</dbReference>
<dbReference type="EMBL" id="JALXMO010000001">
    <property type="protein sequence ID" value="MCT1605733.1"/>
    <property type="molecule type" value="Genomic_DNA"/>
</dbReference>
<comment type="caution">
    <text evidence="2">The sequence shown here is derived from an EMBL/GenBank/DDBJ whole genome shotgun (WGS) entry which is preliminary data.</text>
</comment>
<dbReference type="PANTHER" id="PTHR33055:SF16">
    <property type="entry name" value="TRANSPOSASE FOR INSERTION SEQUENCE ELEMENT IS1547"/>
    <property type="match status" value="1"/>
</dbReference>
<accession>A0ABT2HM24</accession>
<dbReference type="InterPro" id="IPR001387">
    <property type="entry name" value="Cro/C1-type_HTH"/>
</dbReference>
<dbReference type="Pfam" id="PF01548">
    <property type="entry name" value="DEDD_Tnp_IS110"/>
    <property type="match status" value="1"/>
</dbReference>
<dbReference type="InterPro" id="IPR047650">
    <property type="entry name" value="Transpos_IS110"/>
</dbReference>
<dbReference type="InterPro" id="IPR003346">
    <property type="entry name" value="Transposase_20"/>
</dbReference>
<reference evidence="2 3" key="1">
    <citation type="submission" date="2022-04" db="EMBL/GenBank/DDBJ databases">
        <title>Human microbiome associated bacterial genomes.</title>
        <authorList>
            <person name="Sandstrom S."/>
            <person name="Salamzade R."/>
            <person name="Kalan L.R."/>
        </authorList>
    </citation>
    <scope>NUCLEOTIDE SEQUENCE [LARGE SCALE GENOMIC DNA]</scope>
    <source>
        <strain evidence="3">p3-SID767</strain>
    </source>
</reference>
<organism evidence="2 3">
    <name type="scientific">Nesterenkonia massiliensis</name>
    <dbReference type="NCBI Taxonomy" id="1232429"/>
    <lineage>
        <taxon>Bacteria</taxon>
        <taxon>Bacillati</taxon>
        <taxon>Actinomycetota</taxon>
        <taxon>Actinomycetes</taxon>
        <taxon>Micrococcales</taxon>
        <taxon>Micrococcaceae</taxon>
        <taxon>Nesterenkonia</taxon>
    </lineage>
</organism>
<dbReference type="Proteomes" id="UP001205046">
    <property type="component" value="Unassembled WGS sequence"/>
</dbReference>
<dbReference type="PANTHER" id="PTHR33055">
    <property type="entry name" value="TRANSPOSASE FOR INSERTION SEQUENCE ELEMENT IS1111A"/>
    <property type="match status" value="1"/>
</dbReference>
<feature type="domain" description="HTH cro/C1-type" evidence="1">
    <location>
        <begin position="350"/>
        <end position="380"/>
    </location>
</feature>
<dbReference type="InterPro" id="IPR002525">
    <property type="entry name" value="Transp_IS110-like_N"/>
</dbReference>
<protein>
    <submittedName>
        <fullName evidence="2">IS110 family transposase</fullName>
    </submittedName>
</protein>
<proteinExistence type="predicted"/>
<name>A0ABT2HM24_9MICC</name>